<dbReference type="GO" id="GO:0004305">
    <property type="term" value="F:ethanolamine kinase activity"/>
    <property type="evidence" value="ECO:0007669"/>
    <property type="project" value="TreeGrafter"/>
</dbReference>
<protein>
    <submittedName>
        <fullName evidence="2">Choline kinase 1</fullName>
    </submittedName>
</protein>
<evidence type="ECO:0000256" key="1">
    <source>
        <dbReference type="ARBA" id="ARBA00038211"/>
    </source>
</evidence>
<dbReference type="OrthoDB" id="10267235at2759"/>
<dbReference type="PANTHER" id="PTHR22603:SF93">
    <property type="entry name" value="RE24176P"/>
    <property type="match status" value="1"/>
</dbReference>
<dbReference type="Proteomes" id="UP000585474">
    <property type="component" value="Unassembled WGS sequence"/>
</dbReference>
<dbReference type="AlphaFoldDB" id="A0A7J0E1T5"/>
<comment type="similarity">
    <text evidence="1">Belongs to the choline/ethanolamine kinase family.</text>
</comment>
<dbReference type="GO" id="GO:0006646">
    <property type="term" value="P:phosphatidylethanolamine biosynthetic process"/>
    <property type="evidence" value="ECO:0007669"/>
    <property type="project" value="TreeGrafter"/>
</dbReference>
<dbReference type="Gene3D" id="3.90.1200.10">
    <property type="match status" value="1"/>
</dbReference>
<keyword evidence="2" id="KW-0418">Kinase</keyword>
<dbReference type="EMBL" id="BJWL01000471">
    <property type="protein sequence ID" value="GFS46696.1"/>
    <property type="molecule type" value="Genomic_DNA"/>
</dbReference>
<sequence>MAVKINGFVVPENLMKLLSSMASNWGDVINKNMLKVVHLSGAMTNEVYRISWPTKRDDDNRTVLVRIYGEGVEIFFNRDEEIRTFECISKHGQGPRLLGRFPEGRVEEFIHAKTLSAHDLRDPETSALIAAKLREFHNLDIPGPKNVVLWDRMRYKPT</sequence>
<dbReference type="GO" id="GO:0004103">
    <property type="term" value="F:choline kinase activity"/>
    <property type="evidence" value="ECO:0007669"/>
    <property type="project" value="TreeGrafter"/>
</dbReference>
<organism evidence="2 3">
    <name type="scientific">Actinidia rufa</name>
    <dbReference type="NCBI Taxonomy" id="165716"/>
    <lineage>
        <taxon>Eukaryota</taxon>
        <taxon>Viridiplantae</taxon>
        <taxon>Streptophyta</taxon>
        <taxon>Embryophyta</taxon>
        <taxon>Tracheophyta</taxon>
        <taxon>Spermatophyta</taxon>
        <taxon>Magnoliopsida</taxon>
        <taxon>eudicotyledons</taxon>
        <taxon>Gunneridae</taxon>
        <taxon>Pentapetalae</taxon>
        <taxon>asterids</taxon>
        <taxon>Ericales</taxon>
        <taxon>Actinidiaceae</taxon>
        <taxon>Actinidia</taxon>
    </lineage>
</organism>
<dbReference type="Pfam" id="PF01633">
    <property type="entry name" value="Choline_kinase"/>
    <property type="match status" value="1"/>
</dbReference>
<keyword evidence="2" id="KW-0808">Transferase</keyword>
<evidence type="ECO:0000313" key="2">
    <source>
        <dbReference type="EMBL" id="GFS46696.1"/>
    </source>
</evidence>
<dbReference type="Gene3D" id="3.30.200.20">
    <property type="entry name" value="Phosphorylase Kinase, domain 1"/>
    <property type="match status" value="1"/>
</dbReference>
<accession>A0A7J0E1T5</accession>
<keyword evidence="3" id="KW-1185">Reference proteome</keyword>
<dbReference type="PANTHER" id="PTHR22603">
    <property type="entry name" value="CHOLINE/ETHANOALAMINE KINASE"/>
    <property type="match status" value="1"/>
</dbReference>
<gene>
    <name evidence="2" type="ORF">Acr_00g0103710</name>
</gene>
<dbReference type="GO" id="GO:0005737">
    <property type="term" value="C:cytoplasm"/>
    <property type="evidence" value="ECO:0007669"/>
    <property type="project" value="TreeGrafter"/>
</dbReference>
<evidence type="ECO:0000313" key="3">
    <source>
        <dbReference type="Proteomes" id="UP000585474"/>
    </source>
</evidence>
<reference evidence="3" key="1">
    <citation type="submission" date="2019-07" db="EMBL/GenBank/DDBJ databases">
        <title>De Novo Assembly of kiwifruit Actinidia rufa.</title>
        <authorList>
            <person name="Sugita-Konishi S."/>
            <person name="Sato K."/>
            <person name="Mori E."/>
            <person name="Abe Y."/>
            <person name="Kisaki G."/>
            <person name="Hamano K."/>
            <person name="Suezawa K."/>
            <person name="Otani M."/>
            <person name="Fukuda T."/>
            <person name="Manabe T."/>
            <person name="Gomi K."/>
            <person name="Tabuchi M."/>
            <person name="Akimitsu K."/>
            <person name="Kataoka I."/>
        </authorList>
    </citation>
    <scope>NUCLEOTIDE SEQUENCE [LARGE SCALE GENOMIC DNA]</scope>
    <source>
        <strain evidence="3">cv. Fuchu</strain>
    </source>
</reference>
<comment type="caution">
    <text evidence="2">The sequence shown here is derived from an EMBL/GenBank/DDBJ whole genome shotgun (WGS) entry which is preliminary data.</text>
</comment>
<dbReference type="SUPFAM" id="SSF56112">
    <property type="entry name" value="Protein kinase-like (PK-like)"/>
    <property type="match status" value="1"/>
</dbReference>
<proteinExistence type="inferred from homology"/>
<name>A0A7J0E1T5_9ERIC</name>
<dbReference type="InterPro" id="IPR011009">
    <property type="entry name" value="Kinase-like_dom_sf"/>
</dbReference>